<proteinExistence type="predicted"/>
<reference evidence="2 3" key="2">
    <citation type="submission" date="2015-03" db="EMBL/GenBank/DDBJ databases">
        <authorList>
            <person name="Chan K.-G."/>
        </authorList>
    </citation>
    <scope>NUCLEOTIDE SEQUENCE [LARGE SCALE GENOMIC DNA]</scope>
    <source>
        <strain evidence="2 3">RB-25</strain>
    </source>
</reference>
<protein>
    <recommendedName>
        <fullName evidence="4">Bacteriophage protein</fullName>
    </recommendedName>
</protein>
<dbReference type="Proteomes" id="UP000019030">
    <property type="component" value="Chromosome"/>
</dbReference>
<dbReference type="HOGENOM" id="CLU_1823992_0_0_6"/>
<accession>W0LIJ9</accession>
<feature type="coiled-coil region" evidence="1">
    <location>
        <begin position="87"/>
        <end position="121"/>
    </location>
</feature>
<dbReference type="eggNOG" id="ENOG502ZN5F">
    <property type="taxonomic scope" value="Bacteria"/>
</dbReference>
<dbReference type="STRING" id="1441930.Z042_23105"/>
<keyword evidence="1" id="KW-0175">Coiled coil</keyword>
<dbReference type="OrthoDB" id="6594792at2"/>
<gene>
    <name evidence="2" type="ORF">Z042_23105</name>
</gene>
<organism evidence="2 3">
    <name type="scientific">Chania multitudinisentens RB-25</name>
    <dbReference type="NCBI Taxonomy" id="1441930"/>
    <lineage>
        <taxon>Bacteria</taxon>
        <taxon>Pseudomonadati</taxon>
        <taxon>Pseudomonadota</taxon>
        <taxon>Gammaproteobacteria</taxon>
        <taxon>Enterobacterales</taxon>
        <taxon>Yersiniaceae</taxon>
        <taxon>Chania</taxon>
    </lineage>
</organism>
<evidence type="ECO:0008006" key="4">
    <source>
        <dbReference type="Google" id="ProtNLM"/>
    </source>
</evidence>
<dbReference type="AlphaFoldDB" id="W0LIJ9"/>
<dbReference type="RefSeq" id="WP_024910286.1">
    <property type="nucleotide sequence ID" value="NZ_CP007044.2"/>
</dbReference>
<dbReference type="PATRIC" id="fig|1441930.4.peg.4570"/>
<evidence type="ECO:0000256" key="1">
    <source>
        <dbReference type="SAM" id="Coils"/>
    </source>
</evidence>
<reference evidence="2 3" key="1">
    <citation type="submission" date="2014-01" db="EMBL/GenBank/DDBJ databases">
        <title>Isolation of Serratia multitudinisentens RB-25 from Ex-Landfill site.</title>
        <authorList>
            <person name="Robson E.H.J."/>
        </authorList>
    </citation>
    <scope>NUCLEOTIDE SEQUENCE [LARGE SCALE GENOMIC DNA]</scope>
    <source>
        <strain evidence="2 3">RB-25</strain>
    </source>
</reference>
<evidence type="ECO:0000313" key="2">
    <source>
        <dbReference type="EMBL" id="AHG22177.1"/>
    </source>
</evidence>
<evidence type="ECO:0000313" key="3">
    <source>
        <dbReference type="Proteomes" id="UP000019030"/>
    </source>
</evidence>
<sequence>MTDQTNDEGQIDNILAFTKRFDSNADIREMRNFVEDKPKDGRRCRHDKVLVSEHERKVTCRVCGAVLEAFDHLLALAKGETKIEWELKTLRMEITAHREGLEKLKREEVNTRARIKTAQFKLNDLNMAIDAAEKVKAGKNG</sequence>
<dbReference type="EMBL" id="CP007044">
    <property type="protein sequence ID" value="AHG22177.1"/>
    <property type="molecule type" value="Genomic_DNA"/>
</dbReference>
<name>W0LIJ9_9GAMM</name>
<keyword evidence="3" id="KW-1185">Reference proteome</keyword>
<dbReference type="KEGG" id="sfo:Z042_23105"/>